<dbReference type="PANTHER" id="PTHR13604:SF0">
    <property type="entry name" value="ABASIC SITE PROCESSING PROTEIN HMCES"/>
    <property type="match status" value="1"/>
</dbReference>
<keyword evidence="4" id="KW-0378">Hydrolase</keyword>
<name>A0A1I2UP38_9EURY</name>
<feature type="compositionally biased region" description="Acidic residues" evidence="8">
    <location>
        <begin position="188"/>
        <end position="197"/>
    </location>
</feature>
<dbReference type="GO" id="GO:0003697">
    <property type="term" value="F:single-stranded DNA binding"/>
    <property type="evidence" value="ECO:0007669"/>
    <property type="project" value="InterPro"/>
</dbReference>
<keyword evidence="7" id="KW-0456">Lyase</keyword>
<keyword evidence="6" id="KW-0238">DNA-binding</keyword>
<evidence type="ECO:0000313" key="10">
    <source>
        <dbReference type="Proteomes" id="UP000198876"/>
    </source>
</evidence>
<evidence type="ECO:0000256" key="2">
    <source>
        <dbReference type="ARBA" id="ARBA00022670"/>
    </source>
</evidence>
<dbReference type="Proteomes" id="UP000198876">
    <property type="component" value="Unassembled WGS sequence"/>
</dbReference>
<dbReference type="GO" id="GO:0016829">
    <property type="term" value="F:lyase activity"/>
    <property type="evidence" value="ECO:0007669"/>
    <property type="project" value="UniProtKB-KW"/>
</dbReference>
<dbReference type="GO" id="GO:0106300">
    <property type="term" value="P:protein-DNA covalent cross-linking repair"/>
    <property type="evidence" value="ECO:0007669"/>
    <property type="project" value="InterPro"/>
</dbReference>
<protein>
    <submittedName>
        <fullName evidence="9">Putative SOS response-associated peptidase YedK</fullName>
    </submittedName>
</protein>
<keyword evidence="5" id="KW-0190">Covalent protein-DNA linkage</keyword>
<dbReference type="SUPFAM" id="SSF143081">
    <property type="entry name" value="BB1717-like"/>
    <property type="match status" value="1"/>
</dbReference>
<evidence type="ECO:0000256" key="7">
    <source>
        <dbReference type="ARBA" id="ARBA00023239"/>
    </source>
</evidence>
<keyword evidence="3" id="KW-0227">DNA damage</keyword>
<dbReference type="GO" id="GO:0006508">
    <property type="term" value="P:proteolysis"/>
    <property type="evidence" value="ECO:0007669"/>
    <property type="project" value="UniProtKB-KW"/>
</dbReference>
<dbReference type="InterPro" id="IPR003738">
    <property type="entry name" value="SRAP"/>
</dbReference>
<proteinExistence type="inferred from homology"/>
<dbReference type="Pfam" id="PF02586">
    <property type="entry name" value="SRAP"/>
    <property type="match status" value="1"/>
</dbReference>
<gene>
    <name evidence="9" type="ORF">SAMN04488063_2944</name>
</gene>
<reference evidence="10" key="1">
    <citation type="submission" date="2016-10" db="EMBL/GenBank/DDBJ databases">
        <authorList>
            <person name="Varghese N."/>
            <person name="Submissions S."/>
        </authorList>
    </citation>
    <scope>NUCLEOTIDE SEQUENCE [LARGE SCALE GENOMIC DNA]</scope>
    <source>
        <strain evidence="10">CGMCC 1.7739</strain>
    </source>
</reference>
<dbReference type="EMBL" id="FOOQ01000004">
    <property type="protein sequence ID" value="SFG78818.1"/>
    <property type="molecule type" value="Genomic_DNA"/>
</dbReference>
<evidence type="ECO:0000256" key="4">
    <source>
        <dbReference type="ARBA" id="ARBA00022801"/>
    </source>
</evidence>
<feature type="region of interest" description="Disordered" evidence="8">
    <location>
        <begin position="188"/>
        <end position="235"/>
    </location>
</feature>
<evidence type="ECO:0000256" key="3">
    <source>
        <dbReference type="ARBA" id="ARBA00022763"/>
    </source>
</evidence>
<dbReference type="RefSeq" id="WP_092893319.1">
    <property type="nucleotide sequence ID" value="NZ_FOOQ01000004.1"/>
</dbReference>
<evidence type="ECO:0000256" key="5">
    <source>
        <dbReference type="ARBA" id="ARBA00023124"/>
    </source>
</evidence>
<accession>A0A1I2UP38</accession>
<evidence type="ECO:0000256" key="8">
    <source>
        <dbReference type="SAM" id="MobiDB-lite"/>
    </source>
</evidence>
<dbReference type="InterPro" id="IPR036590">
    <property type="entry name" value="SRAP-like"/>
</dbReference>
<evidence type="ECO:0000256" key="1">
    <source>
        <dbReference type="ARBA" id="ARBA00008136"/>
    </source>
</evidence>
<evidence type="ECO:0000313" key="9">
    <source>
        <dbReference type="EMBL" id="SFG78818.1"/>
    </source>
</evidence>
<keyword evidence="10" id="KW-1185">Reference proteome</keyword>
<dbReference type="Gene3D" id="3.90.1680.10">
    <property type="entry name" value="SOS response associated peptidase-like"/>
    <property type="match status" value="1"/>
</dbReference>
<sequence>MCGRYSLFTPTDELASRFDAEPAQSFERRYNCAPGQELPVITDDAPGEFRLQKWGLVPEWADDRSVGRNLINARAETVRDKPSFREAFERRRCLVVADGFYEWAVRDGEKRPYRVAFEDDRPFAMAGLWERWRPDGTQTGLNQFSAGGRPDAEPDVLETFTVITTEPNDVVADLHDRMAVVLAPDEESTWLDGDSDEAASLLDTHPGSEMHAYPVSTRVNDPTNDGPDLVEPLEG</sequence>
<evidence type="ECO:0000256" key="6">
    <source>
        <dbReference type="ARBA" id="ARBA00023125"/>
    </source>
</evidence>
<dbReference type="OrthoDB" id="109020at2157"/>
<comment type="similarity">
    <text evidence="1">Belongs to the SOS response-associated peptidase family.</text>
</comment>
<dbReference type="PANTHER" id="PTHR13604">
    <property type="entry name" value="DC12-RELATED"/>
    <property type="match status" value="1"/>
</dbReference>
<dbReference type="STRING" id="553467.SAMN04488063_2944"/>
<dbReference type="AlphaFoldDB" id="A0A1I2UP38"/>
<keyword evidence="2" id="KW-0645">Protease</keyword>
<dbReference type="GO" id="GO:0008233">
    <property type="term" value="F:peptidase activity"/>
    <property type="evidence" value="ECO:0007669"/>
    <property type="project" value="UniProtKB-KW"/>
</dbReference>
<organism evidence="9 10">
    <name type="scientific">Halopelagius inordinatus</name>
    <dbReference type="NCBI Taxonomy" id="553467"/>
    <lineage>
        <taxon>Archaea</taxon>
        <taxon>Methanobacteriati</taxon>
        <taxon>Methanobacteriota</taxon>
        <taxon>Stenosarchaea group</taxon>
        <taxon>Halobacteria</taxon>
        <taxon>Halobacteriales</taxon>
        <taxon>Haloferacaceae</taxon>
    </lineage>
</organism>